<dbReference type="GO" id="GO:0071004">
    <property type="term" value="C:U2-type prespliceosome"/>
    <property type="evidence" value="ECO:0007669"/>
    <property type="project" value="TreeGrafter"/>
</dbReference>
<dbReference type="Gene3D" id="2.60.40.2690">
    <property type="match status" value="1"/>
</dbReference>
<evidence type="ECO:0000256" key="6">
    <source>
        <dbReference type="ARBA" id="ARBA00022833"/>
    </source>
</evidence>
<keyword evidence="6" id="KW-0862">Zinc</keyword>
<dbReference type="GO" id="GO:0003676">
    <property type="term" value="F:nucleic acid binding"/>
    <property type="evidence" value="ECO:0007669"/>
    <property type="project" value="InterPro"/>
</dbReference>
<dbReference type="AlphaFoldDB" id="A0A1G4KK18"/>
<keyword evidence="4" id="KW-0747">Spliceosome</keyword>
<dbReference type="InterPro" id="IPR052092">
    <property type="entry name" value="SF3A2"/>
</dbReference>
<dbReference type="InterPro" id="IPR013087">
    <property type="entry name" value="Znf_C2H2_type"/>
</dbReference>
<evidence type="ECO:0000256" key="2">
    <source>
        <dbReference type="ARBA" id="ARBA00022664"/>
    </source>
</evidence>
<dbReference type="PANTHER" id="PTHR23205:SF0">
    <property type="entry name" value="SPLICING FACTOR 3A SUBUNIT 2"/>
    <property type="match status" value="1"/>
</dbReference>
<dbReference type="GO" id="GO:0071013">
    <property type="term" value="C:catalytic step 2 spliceosome"/>
    <property type="evidence" value="ECO:0007669"/>
    <property type="project" value="TreeGrafter"/>
</dbReference>
<evidence type="ECO:0000256" key="8">
    <source>
        <dbReference type="ARBA" id="ARBA00023242"/>
    </source>
</evidence>
<dbReference type="Proteomes" id="UP000191024">
    <property type="component" value="Chromosome H"/>
</dbReference>
<evidence type="ECO:0000256" key="3">
    <source>
        <dbReference type="ARBA" id="ARBA00022723"/>
    </source>
</evidence>
<dbReference type="Pfam" id="PF16835">
    <property type="entry name" value="SF3A2"/>
    <property type="match status" value="1"/>
</dbReference>
<dbReference type="SUPFAM" id="SSF57667">
    <property type="entry name" value="beta-beta-alpha zinc fingers"/>
    <property type="match status" value="1"/>
</dbReference>
<dbReference type="GO" id="GO:0005686">
    <property type="term" value="C:U2 snRNP"/>
    <property type="evidence" value="ECO:0007669"/>
    <property type="project" value="TreeGrafter"/>
</dbReference>
<dbReference type="EMBL" id="LT598468">
    <property type="protein sequence ID" value="SCV04824.1"/>
    <property type="molecule type" value="Genomic_DNA"/>
</dbReference>
<evidence type="ECO:0000256" key="5">
    <source>
        <dbReference type="ARBA" id="ARBA00022771"/>
    </source>
</evidence>
<keyword evidence="3" id="KW-0479">Metal-binding</keyword>
<dbReference type="STRING" id="1230905.A0A1G4KK18"/>
<comment type="similarity">
    <text evidence="1">Belongs to the SF3A2 family.</text>
</comment>
<evidence type="ECO:0000256" key="4">
    <source>
        <dbReference type="ARBA" id="ARBA00022728"/>
    </source>
</evidence>
<organism evidence="11 12">
    <name type="scientific">Lachancea mirantina</name>
    <dbReference type="NCBI Taxonomy" id="1230905"/>
    <lineage>
        <taxon>Eukaryota</taxon>
        <taxon>Fungi</taxon>
        <taxon>Dikarya</taxon>
        <taxon>Ascomycota</taxon>
        <taxon>Saccharomycotina</taxon>
        <taxon>Saccharomycetes</taxon>
        <taxon>Saccharomycetales</taxon>
        <taxon>Saccharomycetaceae</taxon>
        <taxon>Lachancea</taxon>
    </lineage>
</organism>
<protein>
    <submittedName>
        <fullName evidence="11">LAMI_0H19592g1_1</fullName>
    </submittedName>
</protein>
<dbReference type="Pfam" id="PF12874">
    <property type="entry name" value="zf-met"/>
    <property type="match status" value="1"/>
</dbReference>
<evidence type="ECO:0000259" key="10">
    <source>
        <dbReference type="SMART" id="SM00451"/>
    </source>
</evidence>
<proteinExistence type="inferred from homology"/>
<name>A0A1G4KK18_9SACH</name>
<dbReference type="OrthoDB" id="10250970at2759"/>
<dbReference type="PANTHER" id="PTHR23205">
    <property type="entry name" value="SPLICING FACTOR 3A SUBUNIT 2"/>
    <property type="match status" value="1"/>
</dbReference>
<keyword evidence="7" id="KW-0508">mRNA splicing</keyword>
<sequence>MDYQERAGSKKGSGGIASASQENLHRRRQVDELLGGDAEVPFSFGEEEVDDATRKNPYIYKNSAGRLVCKLCNTMHMSWSSVQRHINGKKHGLNVLRRGATNNGKQRQHVSEEEAKMKDLVKELRSEISNNGILPKYKAVLVKDGQTGREGFAMQVDYPNDETTKNHDSRPFVRLLSGIELPDEFSDELNYLVVANEPFENIGVELPKRELQIDQNTSTSETFVDGLNENCTYWNKERRQFYVQIFFQ</sequence>
<evidence type="ECO:0000256" key="9">
    <source>
        <dbReference type="SAM" id="MobiDB-lite"/>
    </source>
</evidence>
<feature type="region of interest" description="Disordered" evidence="9">
    <location>
        <begin position="1"/>
        <end position="29"/>
    </location>
</feature>
<dbReference type="InterPro" id="IPR003604">
    <property type="entry name" value="Matrin/U1-like-C_Znf_C2H2"/>
</dbReference>
<dbReference type="GO" id="GO:0008270">
    <property type="term" value="F:zinc ion binding"/>
    <property type="evidence" value="ECO:0007669"/>
    <property type="project" value="UniProtKB-KW"/>
</dbReference>
<keyword evidence="8" id="KW-0539">Nucleus</keyword>
<keyword evidence="12" id="KW-1185">Reference proteome</keyword>
<evidence type="ECO:0000313" key="11">
    <source>
        <dbReference type="EMBL" id="SCV04824.1"/>
    </source>
</evidence>
<gene>
    <name evidence="11" type="ORF">LAMI_0H19592G</name>
</gene>
<keyword evidence="2" id="KW-0507">mRNA processing</keyword>
<dbReference type="SMART" id="SM00451">
    <property type="entry name" value="ZnF_U1"/>
    <property type="match status" value="1"/>
</dbReference>
<dbReference type="GO" id="GO:0000245">
    <property type="term" value="P:spliceosomal complex assembly"/>
    <property type="evidence" value="ECO:0007669"/>
    <property type="project" value="TreeGrafter"/>
</dbReference>
<evidence type="ECO:0000256" key="7">
    <source>
        <dbReference type="ARBA" id="ARBA00023187"/>
    </source>
</evidence>
<feature type="domain" description="U1-type" evidence="10">
    <location>
        <begin position="64"/>
        <end position="98"/>
    </location>
</feature>
<dbReference type="InterPro" id="IPR031781">
    <property type="entry name" value="SF3A2_dom"/>
</dbReference>
<accession>A0A1G4KK18</accession>
<evidence type="ECO:0000313" key="12">
    <source>
        <dbReference type="Proteomes" id="UP000191024"/>
    </source>
</evidence>
<dbReference type="InterPro" id="IPR036236">
    <property type="entry name" value="Znf_C2H2_sf"/>
</dbReference>
<evidence type="ECO:0000256" key="1">
    <source>
        <dbReference type="ARBA" id="ARBA00008995"/>
    </source>
</evidence>
<keyword evidence="5" id="KW-0863">Zinc-finger</keyword>
<reference evidence="12" key="1">
    <citation type="submission" date="2016-03" db="EMBL/GenBank/DDBJ databases">
        <authorList>
            <person name="Devillers H."/>
        </authorList>
    </citation>
    <scope>NUCLEOTIDE SEQUENCE [LARGE SCALE GENOMIC DNA]</scope>
</reference>